<feature type="region of interest" description="Disordered" evidence="1">
    <location>
        <begin position="207"/>
        <end position="230"/>
    </location>
</feature>
<protein>
    <submittedName>
        <fullName evidence="2">Uncharacterized protein</fullName>
    </submittedName>
</protein>
<name>A0A4V6DGM4_9PEZI</name>
<sequence length="292" mass="32519">MMYPSRGQCVPRYTHFKPCLFSAVRLALSSQPMNPATPFPSGQVATIWPRRSNTAHSFPRLLSDTGRSFSFFFFCFFWWLPRCRPVAAGVVASAASPSAVCGLRMYVVCRPPVSLLLQVQHTIMAVNTTITIADTTLKSMYGSYGSYSSMGAVSMTAPIDIAPSNMLAHDRSCAFPSWPRRDTLADFDGEPRATSYLSDEDLFPQDFEDDSHSVASSGSFSSPNSRSPQITEAELLDMERERMAMQREALRCVMLEKERRRQAALQQKKSQRRGSSKKSPKNKLAAMTPIAE</sequence>
<keyword evidence="3" id="KW-1185">Reference proteome</keyword>
<dbReference type="EMBL" id="PJEX01000188">
    <property type="protein sequence ID" value="TKW53396.1"/>
    <property type="molecule type" value="Genomic_DNA"/>
</dbReference>
<feature type="compositionally biased region" description="Low complexity" evidence="1">
    <location>
        <begin position="213"/>
        <end position="227"/>
    </location>
</feature>
<dbReference type="AlphaFoldDB" id="A0A4V6DGM4"/>
<dbReference type="Proteomes" id="UP000310108">
    <property type="component" value="Unassembled WGS sequence"/>
</dbReference>
<comment type="caution">
    <text evidence="2">The sequence shown here is derived from an EMBL/GenBank/DDBJ whole genome shotgun (WGS) entry which is preliminary data.</text>
</comment>
<evidence type="ECO:0000256" key="1">
    <source>
        <dbReference type="SAM" id="MobiDB-lite"/>
    </source>
</evidence>
<reference evidence="2 3" key="1">
    <citation type="journal article" date="2019" name="PLoS ONE">
        <title>Comparative genome analysis indicates high evolutionary potential of pathogenicity genes in Colletotrichum tanaceti.</title>
        <authorList>
            <person name="Lelwala R.V."/>
            <person name="Korhonen P.K."/>
            <person name="Young N.D."/>
            <person name="Scott J.B."/>
            <person name="Ades P.A."/>
            <person name="Gasser R.B."/>
            <person name="Taylor P.W.J."/>
        </authorList>
    </citation>
    <scope>NUCLEOTIDE SEQUENCE [LARGE SCALE GENOMIC DNA]</scope>
    <source>
        <strain evidence="2">BRIP57314</strain>
    </source>
</reference>
<organism evidence="2 3">
    <name type="scientific">Colletotrichum tanaceti</name>
    <dbReference type="NCBI Taxonomy" id="1306861"/>
    <lineage>
        <taxon>Eukaryota</taxon>
        <taxon>Fungi</taxon>
        <taxon>Dikarya</taxon>
        <taxon>Ascomycota</taxon>
        <taxon>Pezizomycotina</taxon>
        <taxon>Sordariomycetes</taxon>
        <taxon>Hypocreomycetidae</taxon>
        <taxon>Glomerellales</taxon>
        <taxon>Glomerellaceae</taxon>
        <taxon>Colletotrichum</taxon>
        <taxon>Colletotrichum destructivum species complex</taxon>
    </lineage>
</organism>
<feature type="compositionally biased region" description="Basic residues" evidence="1">
    <location>
        <begin position="269"/>
        <end position="281"/>
    </location>
</feature>
<evidence type="ECO:0000313" key="3">
    <source>
        <dbReference type="Proteomes" id="UP000310108"/>
    </source>
</evidence>
<feature type="region of interest" description="Disordered" evidence="1">
    <location>
        <begin position="258"/>
        <end position="292"/>
    </location>
</feature>
<proteinExistence type="predicted"/>
<accession>A0A4V6DGM4</accession>
<gene>
    <name evidence="2" type="ORF">CTA1_11562</name>
</gene>
<evidence type="ECO:0000313" key="2">
    <source>
        <dbReference type="EMBL" id="TKW53396.1"/>
    </source>
</evidence>